<dbReference type="InterPro" id="IPR007246">
    <property type="entry name" value="Gaa1"/>
</dbReference>
<dbReference type="AlphaFoldDB" id="A0A199UUK4"/>
<gene>
    <name evidence="5" type="primary">LOC109720501</name>
    <name evidence="2" type="ORF">ACMD2_13157</name>
</gene>
<dbReference type="Gramene" id="Aco006275.1.mrna1">
    <property type="protein sequence ID" value="Aco006275.1.mrna1"/>
    <property type="gene ID" value="Aco006275.1.path1"/>
</dbReference>
<evidence type="ECO:0000313" key="3">
    <source>
        <dbReference type="Proteomes" id="UP000092600"/>
    </source>
</evidence>
<reference evidence="5" key="2">
    <citation type="submission" date="2025-04" db="UniProtKB">
        <authorList>
            <consortium name="RefSeq"/>
        </authorList>
    </citation>
    <scope>IDENTIFICATION</scope>
    <source>
        <tissue evidence="5">Leaf</tissue>
    </source>
</reference>
<feature type="transmembrane region" description="Helical" evidence="1">
    <location>
        <begin position="533"/>
        <end position="551"/>
    </location>
</feature>
<dbReference type="GeneID" id="109720501"/>
<evidence type="ECO:0000313" key="5">
    <source>
        <dbReference type="RefSeq" id="XP_020103251.1"/>
    </source>
</evidence>
<keyword evidence="1" id="KW-0812">Transmembrane</keyword>
<evidence type="ECO:0000256" key="1">
    <source>
        <dbReference type="SAM" id="Phobius"/>
    </source>
</evidence>
<keyword evidence="4" id="KW-1185">Reference proteome</keyword>
<keyword evidence="1" id="KW-1133">Transmembrane helix</keyword>
<feature type="transmembrane region" description="Helical" evidence="1">
    <location>
        <begin position="471"/>
        <end position="494"/>
    </location>
</feature>
<feature type="transmembrane region" description="Helical" evidence="1">
    <location>
        <begin position="618"/>
        <end position="634"/>
    </location>
</feature>
<evidence type="ECO:0000313" key="2">
    <source>
        <dbReference type="EMBL" id="OAY68468.1"/>
    </source>
</evidence>
<protein>
    <submittedName>
        <fullName evidence="2 5">Glycosylphosphatidylinositol anchor attachment 1 protein</fullName>
    </submittedName>
</protein>
<proteinExistence type="predicted"/>
<feature type="transmembrane region" description="Helical" evidence="1">
    <location>
        <begin position="28"/>
        <end position="58"/>
    </location>
</feature>
<dbReference type="Proteomes" id="UP000092600">
    <property type="component" value="Unassembled WGS sequence"/>
</dbReference>
<reference evidence="2 3" key="1">
    <citation type="journal article" date="2016" name="DNA Res.">
        <title>The draft genome of MD-2 pineapple using hybrid error correction of long reads.</title>
        <authorList>
            <person name="Redwan R.M."/>
            <person name="Saidin A."/>
            <person name="Kumar S.V."/>
        </authorList>
    </citation>
    <scope>NUCLEOTIDE SEQUENCE [LARGE SCALE GENOMIC DNA]</scope>
    <source>
        <strain evidence="3">cv. MD2</strain>
        <tissue evidence="2">Leaf</tissue>
    </source>
</reference>
<dbReference type="EMBL" id="LSRQ01004910">
    <property type="protein sequence ID" value="OAY68468.1"/>
    <property type="molecule type" value="Genomic_DNA"/>
</dbReference>
<dbReference type="GO" id="GO:0042765">
    <property type="term" value="C:GPI-anchor transamidase complex"/>
    <property type="evidence" value="ECO:0007669"/>
    <property type="project" value="InterPro"/>
</dbReference>
<dbReference type="PIRSF" id="PIRSF036762">
    <property type="entry name" value="GAA1"/>
    <property type="match status" value="1"/>
</dbReference>
<feature type="transmembrane region" description="Helical" evidence="1">
    <location>
        <begin position="697"/>
        <end position="717"/>
    </location>
</feature>
<dbReference type="OrthoDB" id="445301at2759"/>
<keyword evidence="1" id="KW-0472">Membrane</keyword>
<dbReference type="Pfam" id="PF04114">
    <property type="entry name" value="Gaa1"/>
    <property type="match status" value="1"/>
</dbReference>
<dbReference type="RefSeq" id="XP_020103251.1">
    <property type="nucleotide sequence ID" value="XM_020247662.1"/>
</dbReference>
<accession>A0A199UUK4</accession>
<dbReference type="STRING" id="4615.A0A199UUK4"/>
<dbReference type="GO" id="GO:0016255">
    <property type="term" value="P:attachment of GPI anchor to protein"/>
    <property type="evidence" value="ECO:0007669"/>
    <property type="project" value="TreeGrafter"/>
</dbReference>
<dbReference type="PANTHER" id="PTHR13304:SF0">
    <property type="entry name" value="GLYCOSYLPHOSPHATIDYLINOSITOL ANCHOR ATTACHMENT 1 PROTEIN"/>
    <property type="match status" value="1"/>
</dbReference>
<name>A0A199UUK4_ANACO</name>
<dbReference type="Proteomes" id="UP000515123">
    <property type="component" value="Linkage group 14"/>
</dbReference>
<dbReference type="PANTHER" id="PTHR13304">
    <property type="entry name" value="GLYCOSYLPHOSPHATIDYLINOSITOL ANCHOR ATTACHMENT 1 PROTEIN"/>
    <property type="match status" value="1"/>
</dbReference>
<evidence type="ECO:0000313" key="4">
    <source>
        <dbReference type="Proteomes" id="UP000515123"/>
    </source>
</evidence>
<feature type="transmembrane region" description="Helical" evidence="1">
    <location>
        <begin position="646"/>
        <end position="668"/>
    </location>
</feature>
<organism evidence="2 3">
    <name type="scientific">Ananas comosus</name>
    <name type="common">Pineapple</name>
    <name type="synonym">Ananas ananas</name>
    <dbReference type="NCBI Taxonomy" id="4615"/>
    <lineage>
        <taxon>Eukaryota</taxon>
        <taxon>Viridiplantae</taxon>
        <taxon>Streptophyta</taxon>
        <taxon>Embryophyta</taxon>
        <taxon>Tracheophyta</taxon>
        <taxon>Spermatophyta</taxon>
        <taxon>Magnoliopsida</taxon>
        <taxon>Liliopsida</taxon>
        <taxon>Poales</taxon>
        <taxon>Bromeliaceae</taxon>
        <taxon>Bromelioideae</taxon>
        <taxon>Ananas</taxon>
    </lineage>
</organism>
<feature type="transmembrane region" description="Helical" evidence="1">
    <location>
        <begin position="563"/>
        <end position="581"/>
    </location>
</feature>
<feature type="transmembrane region" description="Helical" evidence="1">
    <location>
        <begin position="593"/>
        <end position="612"/>
    </location>
</feature>
<sequence length="729" mass="80940">MAGERGEEGGEEGDPNLKKRAHAARSRLIVRLGAFLVSHSALVSVVCCVAGFITLFLLPVLAKHTYISENALMPGSANPLFSSQDVNEANRFIKGIIHKRIEKEEAGIELQKFIGQSIADVGAEVHYHKFSPHTNHFNPLHFFSSTSNTARIDTNNSCASFGVNTVGIIRAPRGDGKEAIVLVSPYNSQNMEYNEALSLGLAFSVFSLLSKVTWLAKDIVWLAADSRFGEYNSVSSWLNDYHNPIFSRDSGNLDSISNDCHHWNEIRIQGANSNFFKRAGTMAAALVFKVMEKKEKGDRDCLTMYAEASNGQMPNLDLLNIVHYLAVHRQGLRVKIETMGSLLNSAWVKFTGEILEGVSRLSKSLNPQWKFDVTTADYVEGAATLASSMYYQALGVPTGSHGAFRDYQIDAVTLEFLPRFYLRNENAQSTFLLRSGRLIEGVVRSVNNLLEKFHQSFFLYFLTAPNKFVSVGVYMIAFALLVAPLPIVAAALFARAKANEITTDDCAEKCTPIDTKESEIATGSWKWLQAAKVLLMIHSWAVIVSLLPYYISHMINLNSTMSMLTWVSLSISTLPFLYALFGSPFSLNVEWELLKAVMVATISIGLGLMSIINFSTAQIGAMLLVPMSLLVHPLKAKMNVNALLRAALLTCNIAFAFLGFPPVALLVAKGLSEGFGKLSIGDFWEWMEFLWEWNSATYLYLLWVQLPCWLLCIHILLHPCSRGDSRHKQ</sequence>